<evidence type="ECO:0000313" key="2">
    <source>
        <dbReference type="EMBL" id="OUL58025.1"/>
    </source>
</evidence>
<dbReference type="OrthoDB" id="6309499at2"/>
<dbReference type="AlphaFoldDB" id="A0A244CR04"/>
<dbReference type="EMBL" id="MWPV01000002">
    <property type="protein sequence ID" value="OUL58025.1"/>
    <property type="molecule type" value="Genomic_DNA"/>
</dbReference>
<dbReference type="Pfam" id="PF19454">
    <property type="entry name" value="DUF5992"/>
    <property type="match status" value="1"/>
</dbReference>
<name>A0A244CR04_PSEDV</name>
<organism evidence="2 3">
    <name type="scientific">Pseudoalteromonas ulvae</name>
    <dbReference type="NCBI Taxonomy" id="107327"/>
    <lineage>
        <taxon>Bacteria</taxon>
        <taxon>Pseudomonadati</taxon>
        <taxon>Pseudomonadota</taxon>
        <taxon>Gammaproteobacteria</taxon>
        <taxon>Alteromonadales</taxon>
        <taxon>Pseudoalteromonadaceae</taxon>
        <taxon>Pseudoalteromonas</taxon>
    </lineage>
</organism>
<reference evidence="2 3" key="1">
    <citation type="submission" date="2017-02" db="EMBL/GenBank/DDBJ databases">
        <title>Pseudoalteromonas ulvae TC14 Genome.</title>
        <authorList>
            <person name="Molmeret M."/>
        </authorList>
    </citation>
    <scope>NUCLEOTIDE SEQUENCE [LARGE SCALE GENOMIC DNA]</scope>
    <source>
        <strain evidence="2">TC14</strain>
    </source>
</reference>
<sequence>MKIHILTLSALLLSSPVMSGEWAIKDAKIISIANAKSNLDTFTIWIAGGSGFCSNQTISFPVDFAFNAGVHDRAYQTALLAIKLNATVDVYSYNTSDICENAAYIKMSYSQTAN</sequence>
<dbReference type="RefSeq" id="WP_086743331.1">
    <property type="nucleotide sequence ID" value="NZ_MWPV01000002.1"/>
</dbReference>
<gene>
    <name evidence="2" type="ORF">B1199_06610</name>
</gene>
<evidence type="ECO:0000313" key="3">
    <source>
        <dbReference type="Proteomes" id="UP000194841"/>
    </source>
</evidence>
<dbReference type="Proteomes" id="UP000194841">
    <property type="component" value="Unassembled WGS sequence"/>
</dbReference>
<keyword evidence="1" id="KW-0732">Signal</keyword>
<keyword evidence="3" id="KW-1185">Reference proteome</keyword>
<accession>A0A244CR04</accession>
<dbReference type="InterPro" id="IPR046034">
    <property type="entry name" value="DUF5992"/>
</dbReference>
<protein>
    <submittedName>
        <fullName evidence="2">Uncharacterized protein</fullName>
    </submittedName>
</protein>
<comment type="caution">
    <text evidence="2">The sequence shown here is derived from an EMBL/GenBank/DDBJ whole genome shotgun (WGS) entry which is preliminary data.</text>
</comment>
<evidence type="ECO:0000256" key="1">
    <source>
        <dbReference type="SAM" id="SignalP"/>
    </source>
</evidence>
<feature type="chain" id="PRO_5012331525" evidence="1">
    <location>
        <begin position="20"/>
        <end position="114"/>
    </location>
</feature>
<proteinExistence type="predicted"/>
<feature type="signal peptide" evidence="1">
    <location>
        <begin position="1"/>
        <end position="19"/>
    </location>
</feature>